<keyword evidence="3" id="KW-1185">Reference proteome</keyword>
<evidence type="ECO:0000313" key="2">
    <source>
        <dbReference type="EnsemblPlants" id="cds.evm.model.03.1577"/>
    </source>
</evidence>
<protein>
    <submittedName>
        <fullName evidence="2">Uncharacterized protein</fullName>
    </submittedName>
</protein>
<reference evidence="2" key="2">
    <citation type="submission" date="2021-03" db="UniProtKB">
        <authorList>
            <consortium name="EnsemblPlants"/>
        </authorList>
    </citation>
    <scope>IDENTIFICATION</scope>
</reference>
<dbReference type="EnsemblPlants" id="evm.model.03.1577">
    <property type="protein sequence ID" value="cds.evm.model.03.1577"/>
    <property type="gene ID" value="evm.TU.03.1577"/>
</dbReference>
<feature type="compositionally biased region" description="Polar residues" evidence="1">
    <location>
        <begin position="11"/>
        <end position="30"/>
    </location>
</feature>
<proteinExistence type="predicted"/>
<accession>A0A803P5U3</accession>
<dbReference type="AlphaFoldDB" id="A0A803P5U3"/>
<evidence type="ECO:0000313" key="3">
    <source>
        <dbReference type="Proteomes" id="UP000596661"/>
    </source>
</evidence>
<name>A0A803P5U3_CANSA</name>
<dbReference type="EMBL" id="UZAU01000321">
    <property type="status" value="NOT_ANNOTATED_CDS"/>
    <property type="molecule type" value="Genomic_DNA"/>
</dbReference>
<dbReference type="Gramene" id="evm.model.03.1577">
    <property type="protein sequence ID" value="cds.evm.model.03.1577"/>
    <property type="gene ID" value="evm.TU.03.1577"/>
</dbReference>
<dbReference type="Proteomes" id="UP000596661">
    <property type="component" value="Chromosome 3"/>
</dbReference>
<feature type="region of interest" description="Disordered" evidence="1">
    <location>
        <begin position="1"/>
        <end position="41"/>
    </location>
</feature>
<sequence>MVSEENASMARPSTRSQDGVPPSTNDNNSDIPPDVTSAPLAQPVPTIVEKLLLDPDLSFMMKSKLNLQELKPSFQLKNREPVITISTMMSPALSSSAPVTIPVLFSCLLSSMVAITNRGNVEL</sequence>
<organism evidence="2 3">
    <name type="scientific">Cannabis sativa</name>
    <name type="common">Hemp</name>
    <name type="synonym">Marijuana</name>
    <dbReference type="NCBI Taxonomy" id="3483"/>
    <lineage>
        <taxon>Eukaryota</taxon>
        <taxon>Viridiplantae</taxon>
        <taxon>Streptophyta</taxon>
        <taxon>Embryophyta</taxon>
        <taxon>Tracheophyta</taxon>
        <taxon>Spermatophyta</taxon>
        <taxon>Magnoliopsida</taxon>
        <taxon>eudicotyledons</taxon>
        <taxon>Gunneridae</taxon>
        <taxon>Pentapetalae</taxon>
        <taxon>rosids</taxon>
        <taxon>fabids</taxon>
        <taxon>Rosales</taxon>
        <taxon>Cannabaceae</taxon>
        <taxon>Cannabis</taxon>
    </lineage>
</organism>
<reference evidence="2" key="1">
    <citation type="submission" date="2018-11" db="EMBL/GenBank/DDBJ databases">
        <authorList>
            <person name="Grassa J C."/>
        </authorList>
    </citation>
    <scope>NUCLEOTIDE SEQUENCE [LARGE SCALE GENOMIC DNA]</scope>
</reference>
<evidence type="ECO:0000256" key="1">
    <source>
        <dbReference type="SAM" id="MobiDB-lite"/>
    </source>
</evidence>